<feature type="signal peptide" evidence="13">
    <location>
        <begin position="1"/>
        <end position="36"/>
    </location>
</feature>
<feature type="chain" id="PRO_5017058142" evidence="13">
    <location>
        <begin position="37"/>
        <end position="778"/>
    </location>
</feature>
<keyword evidence="4" id="KW-0410">Iron transport</keyword>
<dbReference type="CDD" id="cd01347">
    <property type="entry name" value="ligand_gated_channel"/>
    <property type="match status" value="1"/>
</dbReference>
<evidence type="ECO:0000256" key="12">
    <source>
        <dbReference type="RuleBase" id="RU003357"/>
    </source>
</evidence>
<evidence type="ECO:0000259" key="14">
    <source>
        <dbReference type="Pfam" id="PF00593"/>
    </source>
</evidence>
<dbReference type="AlphaFoldDB" id="A0A365QYD5"/>
<evidence type="ECO:0000256" key="5">
    <source>
        <dbReference type="ARBA" id="ARBA00022692"/>
    </source>
</evidence>
<dbReference type="SUPFAM" id="SSF56935">
    <property type="entry name" value="Porins"/>
    <property type="match status" value="1"/>
</dbReference>
<evidence type="ECO:0000256" key="11">
    <source>
        <dbReference type="PROSITE-ProRule" id="PRU01360"/>
    </source>
</evidence>
<protein>
    <submittedName>
        <fullName evidence="16">TonB-dependent receptor</fullName>
    </submittedName>
</protein>
<dbReference type="RefSeq" id="WP_113045351.1">
    <property type="nucleotide sequence ID" value="NZ_QMFZ01000006.1"/>
</dbReference>
<comment type="caution">
    <text evidence="16">The sequence shown here is derived from an EMBL/GenBank/DDBJ whole genome shotgun (WGS) entry which is preliminary data.</text>
</comment>
<dbReference type="PANTHER" id="PTHR32552:SF81">
    <property type="entry name" value="TONB-DEPENDENT OUTER MEMBRANE RECEPTOR"/>
    <property type="match status" value="1"/>
</dbReference>
<keyword evidence="9 11" id="KW-0472">Membrane</keyword>
<name>A0A365QYD5_9BURK</name>
<gene>
    <name evidence="16" type="ORF">DPV79_10380</name>
</gene>
<dbReference type="Pfam" id="PF00593">
    <property type="entry name" value="TonB_dep_Rec_b-barrel"/>
    <property type="match status" value="1"/>
</dbReference>
<accession>A0A365QYD5</accession>
<keyword evidence="10 11" id="KW-0998">Cell outer membrane</keyword>
<evidence type="ECO:0000256" key="7">
    <source>
        <dbReference type="ARBA" id="ARBA00023065"/>
    </source>
</evidence>
<evidence type="ECO:0000256" key="9">
    <source>
        <dbReference type="ARBA" id="ARBA00023136"/>
    </source>
</evidence>
<feature type="domain" description="TonB-dependent receptor-like beta-barrel" evidence="14">
    <location>
        <begin position="310"/>
        <end position="740"/>
    </location>
</feature>
<feature type="domain" description="TonB-dependent receptor plug" evidence="15">
    <location>
        <begin position="94"/>
        <end position="206"/>
    </location>
</feature>
<keyword evidence="7" id="KW-0406">Ion transport</keyword>
<proteinExistence type="inferred from homology"/>
<keyword evidence="5 11" id="KW-0812">Transmembrane</keyword>
<evidence type="ECO:0000256" key="13">
    <source>
        <dbReference type="SAM" id="SignalP"/>
    </source>
</evidence>
<keyword evidence="16" id="KW-0675">Receptor</keyword>
<evidence type="ECO:0000256" key="8">
    <source>
        <dbReference type="ARBA" id="ARBA00023077"/>
    </source>
</evidence>
<dbReference type="InterPro" id="IPR036942">
    <property type="entry name" value="Beta-barrel_TonB_sf"/>
</dbReference>
<keyword evidence="8 12" id="KW-0798">TonB box</keyword>
<organism evidence="16 17">
    <name type="scientific">Burkholderia reimsis</name>
    <dbReference type="NCBI Taxonomy" id="2234132"/>
    <lineage>
        <taxon>Bacteria</taxon>
        <taxon>Pseudomonadati</taxon>
        <taxon>Pseudomonadota</taxon>
        <taxon>Betaproteobacteria</taxon>
        <taxon>Burkholderiales</taxon>
        <taxon>Burkholderiaceae</taxon>
        <taxon>Burkholderia</taxon>
    </lineage>
</organism>
<keyword evidence="17" id="KW-1185">Reference proteome</keyword>
<dbReference type="Gene3D" id="2.40.170.20">
    <property type="entry name" value="TonB-dependent receptor, beta-barrel domain"/>
    <property type="match status" value="1"/>
</dbReference>
<evidence type="ECO:0000256" key="3">
    <source>
        <dbReference type="ARBA" id="ARBA00022452"/>
    </source>
</evidence>
<evidence type="ECO:0000313" key="17">
    <source>
        <dbReference type="Proteomes" id="UP000252458"/>
    </source>
</evidence>
<comment type="subcellular location">
    <subcellularLocation>
        <location evidence="1 11">Cell outer membrane</location>
        <topology evidence="1 11">Multi-pass membrane protein</topology>
    </subcellularLocation>
</comment>
<evidence type="ECO:0000259" key="15">
    <source>
        <dbReference type="Pfam" id="PF07715"/>
    </source>
</evidence>
<dbReference type="GO" id="GO:0009279">
    <property type="term" value="C:cell outer membrane"/>
    <property type="evidence" value="ECO:0007669"/>
    <property type="project" value="UniProtKB-SubCell"/>
</dbReference>
<dbReference type="InterPro" id="IPR039426">
    <property type="entry name" value="TonB-dep_rcpt-like"/>
</dbReference>
<evidence type="ECO:0000256" key="10">
    <source>
        <dbReference type="ARBA" id="ARBA00023237"/>
    </source>
</evidence>
<sequence length="778" mass="81873">MGSNKDGFAAVPTLFRRTLVAVSVMRMFVAAAGAHAQDLPAQTGAQLPAAVAVPQAAAPEAVRDKAAGVTGAKGGAAVMLNSVEVTANRRREPAREVPMKVETLSSDALQKSGATKLSDYLSTQPGVGFDSGGGPGQETISMRGVTAGKDVGPTVGVYVDDTPIGSNTVSGGGAGLALDMGLLDLNHIEILFGPQGTLYGAGAMGGLLKYVTNQPDTESFFGSAATTFSTTWHGGLNNTTNVVLNLPLKQDVAALRIAAFNNRDGGYIDAKGAAAGTRINANDTTGVRASLLVTPTRKLTFRFTATLQNINSDGQNYVDYGMNGQPAYGALTKLQDAQEPYHQSNQFYTANAEYDFGWARLNAISAYQSLRTTTTLDFTPFYAPILAAGGLDFGTLTPNSNVGTNKVTQELRLTSPGNRTLEWVAGLYYDHEHSNTVQTYRATGAGGASLGDLEKLAYGGSYKEFAAYGDITYNLTSRIALTAGMRIAHNSQDYRQETSGLLVPAPLSAPGASSDTSKTYMFTVSYKLTPTSNVYARAASGYRPGGPNSMAVSAVTGQLISGNPVYKPDTLWNYEIGYKADLLDNRLSVALSAYDIEWHDIQQYGAVDGVAQLINAGNARIRGFEASGVVRPTSALSFNASLSAIDAYLTEGAPSVGSHAGDRLPNTAKFAASLGAAWRFQLGPWPAVASANERFVGERHSSFAGSAGSPDFVLPAYAVTDLQFGVDLRRANLSFFVRNLFNRAGLLSANTSYVPLGGNVWASVIQPRTIGVQLSAPF</sequence>
<evidence type="ECO:0000256" key="4">
    <source>
        <dbReference type="ARBA" id="ARBA00022496"/>
    </source>
</evidence>
<dbReference type="Pfam" id="PF07715">
    <property type="entry name" value="Plug"/>
    <property type="match status" value="1"/>
</dbReference>
<dbReference type="Proteomes" id="UP000252458">
    <property type="component" value="Unassembled WGS sequence"/>
</dbReference>
<dbReference type="PROSITE" id="PS52016">
    <property type="entry name" value="TONB_DEPENDENT_REC_3"/>
    <property type="match status" value="1"/>
</dbReference>
<evidence type="ECO:0000256" key="6">
    <source>
        <dbReference type="ARBA" id="ARBA00023004"/>
    </source>
</evidence>
<dbReference type="PANTHER" id="PTHR32552">
    <property type="entry name" value="FERRICHROME IRON RECEPTOR-RELATED"/>
    <property type="match status" value="1"/>
</dbReference>
<dbReference type="EMBL" id="QMFZ01000006">
    <property type="protein sequence ID" value="RBB40773.1"/>
    <property type="molecule type" value="Genomic_DNA"/>
</dbReference>
<dbReference type="InterPro" id="IPR012910">
    <property type="entry name" value="Plug_dom"/>
</dbReference>
<keyword evidence="3 11" id="KW-1134">Transmembrane beta strand</keyword>
<evidence type="ECO:0000256" key="2">
    <source>
        <dbReference type="ARBA" id="ARBA00022448"/>
    </source>
</evidence>
<comment type="similarity">
    <text evidence="11 12">Belongs to the TonB-dependent receptor family.</text>
</comment>
<keyword evidence="2 11" id="KW-0813">Transport</keyword>
<keyword evidence="13" id="KW-0732">Signal</keyword>
<evidence type="ECO:0000313" key="16">
    <source>
        <dbReference type="EMBL" id="RBB40773.1"/>
    </source>
</evidence>
<reference evidence="16 17" key="1">
    <citation type="submission" date="2018-06" db="EMBL/GenBank/DDBJ databases">
        <title>Draft genome sequence of Burkholderia reimsis strain BE51 isolated from a French agricultural soil.</title>
        <authorList>
            <person name="Esmaeel Q."/>
        </authorList>
    </citation>
    <scope>NUCLEOTIDE SEQUENCE [LARGE SCALE GENOMIC DNA]</scope>
    <source>
        <strain evidence="16 17">BE51</strain>
    </source>
</reference>
<dbReference type="GO" id="GO:0006826">
    <property type="term" value="P:iron ion transport"/>
    <property type="evidence" value="ECO:0007669"/>
    <property type="project" value="UniProtKB-KW"/>
</dbReference>
<dbReference type="InterPro" id="IPR000531">
    <property type="entry name" value="Beta-barrel_TonB"/>
</dbReference>
<keyword evidence="6" id="KW-0408">Iron</keyword>
<evidence type="ECO:0000256" key="1">
    <source>
        <dbReference type="ARBA" id="ARBA00004571"/>
    </source>
</evidence>